<dbReference type="InterPro" id="IPR013762">
    <property type="entry name" value="Integrase-like_cat_sf"/>
</dbReference>
<evidence type="ECO:0000256" key="5">
    <source>
        <dbReference type="SAM" id="MobiDB-lite"/>
    </source>
</evidence>
<gene>
    <name evidence="7" type="ORF">DET50_12012</name>
</gene>
<name>A0A366GJ66_9GAMM</name>
<dbReference type="AlphaFoldDB" id="A0A366GJ66"/>
<dbReference type="OrthoDB" id="6819422at2"/>
<dbReference type="InterPro" id="IPR050090">
    <property type="entry name" value="Tyrosine_recombinase_XerCD"/>
</dbReference>
<comment type="similarity">
    <text evidence="1">Belongs to the 'phage' integrase family.</text>
</comment>
<reference evidence="7 8" key="1">
    <citation type="submission" date="2018-06" db="EMBL/GenBank/DDBJ databases">
        <title>Freshwater and sediment microbial communities from various areas in North America, analyzing microbe dynamics in response to fracking.</title>
        <authorList>
            <person name="Lamendella R."/>
        </authorList>
    </citation>
    <scope>NUCLEOTIDE SEQUENCE [LARGE SCALE GENOMIC DNA]</scope>
    <source>
        <strain evidence="7 8">114J</strain>
    </source>
</reference>
<evidence type="ECO:0000313" key="7">
    <source>
        <dbReference type="EMBL" id="RBP25963.1"/>
    </source>
</evidence>
<dbReference type="GO" id="GO:0015074">
    <property type="term" value="P:DNA integration"/>
    <property type="evidence" value="ECO:0007669"/>
    <property type="project" value="UniProtKB-KW"/>
</dbReference>
<dbReference type="SUPFAM" id="SSF56349">
    <property type="entry name" value="DNA breaking-rejoining enzymes"/>
    <property type="match status" value="1"/>
</dbReference>
<evidence type="ECO:0000259" key="6">
    <source>
        <dbReference type="PROSITE" id="PS51898"/>
    </source>
</evidence>
<dbReference type="EMBL" id="QNRO01000020">
    <property type="protein sequence ID" value="RBP25963.1"/>
    <property type="molecule type" value="Genomic_DNA"/>
</dbReference>
<dbReference type="PANTHER" id="PTHR30349:SF41">
    <property type="entry name" value="INTEGRASE_RECOMBINASE PROTEIN MJ0367-RELATED"/>
    <property type="match status" value="1"/>
</dbReference>
<protein>
    <submittedName>
        <fullName evidence="7">Site-specific recombinase XerD</fullName>
    </submittedName>
</protein>
<dbReference type="Proteomes" id="UP000252995">
    <property type="component" value="Unassembled WGS sequence"/>
</dbReference>
<keyword evidence="2" id="KW-0229">DNA integration</keyword>
<dbReference type="GO" id="GO:0003677">
    <property type="term" value="F:DNA binding"/>
    <property type="evidence" value="ECO:0007669"/>
    <property type="project" value="UniProtKB-KW"/>
</dbReference>
<sequence length="421" mass="48829">MKVSQYKVGAKRFVALVGEHEIPVRALANAFIYDEFLSASFSTKLRVAQELKLTLDYFDSVSIDVEGRVASGEFLTPSEISSFYGVMRLRRDSFEIREKISVISIRLDSKKFRNAVAASQFTNNKVDVETTAGRVRTLRKYITYLTDYFHGDRASQELRYRKDRLVARLKAKERYKSAKATKTTFSSVELSEKVIPDEYYERFLEVIKPSSKDNPFKASKFRNYLILSIMNQTGMRRSEICKIKISDCLFHGSGTLIRVYSTPDDPTDSRLNKPNKKSGRSHFSGIKPELMGEISFYVQHVRNNFEKARQHDFLFVAEKDSKKTAGQPLTREMVNYISAKVSRKTGFDINPHLLRHKWNERFSEKGREKGLDRDFMEDMRRNAMGWHPESDMGRIYNDKFEQMAAINLMLEHQEKVDGTKK</sequence>
<dbReference type="RefSeq" id="WP_113863613.1">
    <property type="nucleotide sequence ID" value="NZ_QNRO01000020.1"/>
</dbReference>
<comment type="caution">
    <text evidence="7">The sequence shown here is derived from an EMBL/GenBank/DDBJ whole genome shotgun (WGS) entry which is preliminary data.</text>
</comment>
<keyword evidence="4" id="KW-0233">DNA recombination</keyword>
<dbReference type="GO" id="GO:0006310">
    <property type="term" value="P:DNA recombination"/>
    <property type="evidence" value="ECO:0007669"/>
    <property type="project" value="UniProtKB-KW"/>
</dbReference>
<dbReference type="Pfam" id="PF00589">
    <property type="entry name" value="Phage_integrase"/>
    <property type="match status" value="1"/>
</dbReference>
<evidence type="ECO:0000256" key="1">
    <source>
        <dbReference type="ARBA" id="ARBA00008857"/>
    </source>
</evidence>
<evidence type="ECO:0000313" key="8">
    <source>
        <dbReference type="Proteomes" id="UP000252995"/>
    </source>
</evidence>
<evidence type="ECO:0000256" key="3">
    <source>
        <dbReference type="ARBA" id="ARBA00023125"/>
    </source>
</evidence>
<feature type="region of interest" description="Disordered" evidence="5">
    <location>
        <begin position="263"/>
        <end position="284"/>
    </location>
</feature>
<evidence type="ECO:0000256" key="2">
    <source>
        <dbReference type="ARBA" id="ARBA00022908"/>
    </source>
</evidence>
<feature type="domain" description="Tyr recombinase" evidence="6">
    <location>
        <begin position="189"/>
        <end position="409"/>
    </location>
</feature>
<dbReference type="PROSITE" id="PS51898">
    <property type="entry name" value="TYR_RECOMBINASE"/>
    <property type="match status" value="1"/>
</dbReference>
<accession>A0A366GJ66</accession>
<dbReference type="InterPro" id="IPR011010">
    <property type="entry name" value="DNA_brk_join_enz"/>
</dbReference>
<dbReference type="PANTHER" id="PTHR30349">
    <property type="entry name" value="PHAGE INTEGRASE-RELATED"/>
    <property type="match status" value="1"/>
</dbReference>
<evidence type="ECO:0000256" key="4">
    <source>
        <dbReference type="ARBA" id="ARBA00023172"/>
    </source>
</evidence>
<proteinExistence type="inferred from homology"/>
<organism evidence="7 8">
    <name type="scientific">Marinobacter pelagius</name>
    <dbReference type="NCBI Taxonomy" id="379482"/>
    <lineage>
        <taxon>Bacteria</taxon>
        <taxon>Pseudomonadati</taxon>
        <taxon>Pseudomonadota</taxon>
        <taxon>Gammaproteobacteria</taxon>
        <taxon>Pseudomonadales</taxon>
        <taxon>Marinobacteraceae</taxon>
        <taxon>Marinobacter</taxon>
    </lineage>
</organism>
<dbReference type="CDD" id="cd00397">
    <property type="entry name" value="DNA_BRE_C"/>
    <property type="match status" value="1"/>
</dbReference>
<dbReference type="Gene3D" id="1.10.443.10">
    <property type="entry name" value="Intergrase catalytic core"/>
    <property type="match status" value="1"/>
</dbReference>
<keyword evidence="3" id="KW-0238">DNA-binding</keyword>
<dbReference type="InterPro" id="IPR002104">
    <property type="entry name" value="Integrase_catalytic"/>
</dbReference>